<dbReference type="PANTHER" id="PTHR34135:SF2">
    <property type="entry name" value="LYSOZYME"/>
    <property type="match status" value="1"/>
</dbReference>
<dbReference type="Gene3D" id="3.20.20.80">
    <property type="entry name" value="Glycosidases"/>
    <property type="match status" value="1"/>
</dbReference>
<evidence type="ECO:0000256" key="3">
    <source>
        <dbReference type="ARBA" id="ARBA00023295"/>
    </source>
</evidence>
<name>A0A1M5PDL0_9RHOB</name>
<dbReference type="PROSITE" id="PS51904">
    <property type="entry name" value="GLYCOSYL_HYDROL_F25_2"/>
    <property type="match status" value="1"/>
</dbReference>
<proteinExistence type="inferred from homology"/>
<evidence type="ECO:0000313" key="6">
    <source>
        <dbReference type="Proteomes" id="UP000184221"/>
    </source>
</evidence>
<dbReference type="InterPro" id="IPR002053">
    <property type="entry name" value="Glyco_hydro_25"/>
</dbReference>
<dbReference type="GO" id="GO:0003796">
    <property type="term" value="F:lysozyme activity"/>
    <property type="evidence" value="ECO:0007669"/>
    <property type="project" value="InterPro"/>
</dbReference>
<keyword evidence="6" id="KW-1185">Reference proteome</keyword>
<accession>A0A1M5PDL0</accession>
<dbReference type="PANTHER" id="PTHR34135">
    <property type="entry name" value="LYSOZYME"/>
    <property type="match status" value="1"/>
</dbReference>
<reference evidence="5 6" key="1">
    <citation type="submission" date="2016-11" db="EMBL/GenBank/DDBJ databases">
        <authorList>
            <person name="Jaros S."/>
            <person name="Januszkiewicz K."/>
            <person name="Wedrychowicz H."/>
        </authorList>
    </citation>
    <scope>NUCLEOTIDE SEQUENCE [LARGE SCALE GENOMIC DNA]</scope>
    <source>
        <strain evidence="5 6">DSM 29431</strain>
    </source>
</reference>
<keyword evidence="3" id="KW-0326">Glycosidase</keyword>
<dbReference type="GO" id="GO:0009253">
    <property type="term" value="P:peptidoglycan catabolic process"/>
    <property type="evidence" value="ECO:0007669"/>
    <property type="project" value="InterPro"/>
</dbReference>
<dbReference type="SUPFAM" id="SSF51445">
    <property type="entry name" value="(Trans)glycosidases"/>
    <property type="match status" value="1"/>
</dbReference>
<feature type="chain" id="PRO_5013291057" evidence="4">
    <location>
        <begin position="27"/>
        <end position="231"/>
    </location>
</feature>
<dbReference type="SMART" id="SM00641">
    <property type="entry name" value="Glyco_25"/>
    <property type="match status" value="1"/>
</dbReference>
<dbReference type="GO" id="GO:0016052">
    <property type="term" value="P:carbohydrate catabolic process"/>
    <property type="evidence" value="ECO:0007669"/>
    <property type="project" value="TreeGrafter"/>
</dbReference>
<evidence type="ECO:0000256" key="2">
    <source>
        <dbReference type="ARBA" id="ARBA00022801"/>
    </source>
</evidence>
<evidence type="ECO:0000313" key="5">
    <source>
        <dbReference type="EMBL" id="SHG99874.1"/>
    </source>
</evidence>
<organism evidence="5 6">
    <name type="scientific">Marivita hallyeonensis</name>
    <dbReference type="NCBI Taxonomy" id="996342"/>
    <lineage>
        <taxon>Bacteria</taxon>
        <taxon>Pseudomonadati</taxon>
        <taxon>Pseudomonadota</taxon>
        <taxon>Alphaproteobacteria</taxon>
        <taxon>Rhodobacterales</taxon>
        <taxon>Roseobacteraceae</taxon>
        <taxon>Marivita</taxon>
    </lineage>
</organism>
<evidence type="ECO:0000256" key="4">
    <source>
        <dbReference type="SAM" id="SignalP"/>
    </source>
</evidence>
<comment type="similarity">
    <text evidence="1">Belongs to the glycosyl hydrolase 25 family.</text>
</comment>
<dbReference type="Pfam" id="PF01183">
    <property type="entry name" value="Glyco_hydro_25"/>
    <property type="match status" value="1"/>
</dbReference>
<dbReference type="InterPro" id="IPR018077">
    <property type="entry name" value="Glyco_hydro_fam25_subgr"/>
</dbReference>
<dbReference type="GO" id="GO:0016998">
    <property type="term" value="P:cell wall macromolecule catabolic process"/>
    <property type="evidence" value="ECO:0007669"/>
    <property type="project" value="InterPro"/>
</dbReference>
<dbReference type="AlphaFoldDB" id="A0A1M5PDL0"/>
<dbReference type="EMBL" id="FQXC01000001">
    <property type="protein sequence ID" value="SHG99874.1"/>
    <property type="molecule type" value="Genomic_DNA"/>
</dbReference>
<protein>
    <submittedName>
        <fullName evidence="5">Lysozyme</fullName>
    </submittedName>
</protein>
<gene>
    <name evidence="5" type="ORF">SAMN05443551_1258</name>
</gene>
<dbReference type="Proteomes" id="UP000184221">
    <property type="component" value="Unassembled WGS sequence"/>
</dbReference>
<keyword evidence="2" id="KW-0378">Hydrolase</keyword>
<dbReference type="OrthoDB" id="9798192at2"/>
<sequence length="231" mass="25786">MKAFLNHFGACVVGICLMSSSTQAIADTTQRLTGIDLSHHNTVSDWSAITSAELSFVILKATDGMDYLDPTFADRFETLGTLGLVRGAYHFYETNDAPEVQASWFIENVGLRAGDLPPVVDIERVKAPVREGLQDEFKVFLDMLEDHYGMKPIIYTGPDFWTHVMKEHLPHYPLWIAQYGVDTPEIPDGWGNWTLWQYTDAHVVPGINGETDGNHFNGGIDDLRSVLLIDG</sequence>
<feature type="signal peptide" evidence="4">
    <location>
        <begin position="1"/>
        <end position="26"/>
    </location>
</feature>
<dbReference type="InterPro" id="IPR017853">
    <property type="entry name" value="GH"/>
</dbReference>
<evidence type="ECO:0000256" key="1">
    <source>
        <dbReference type="ARBA" id="ARBA00010646"/>
    </source>
</evidence>
<keyword evidence="4" id="KW-0732">Signal</keyword>